<accession>A0ACC3AYE0</accession>
<reference evidence="1 2" key="1">
    <citation type="journal article" date="2023" name="ACS Omega">
        <title>Identification of the Neoaspergillic Acid Biosynthesis Gene Cluster by Establishing an In Vitro CRISPR-Ribonucleoprotein Genetic System in Aspergillus melleus.</title>
        <authorList>
            <person name="Yuan B."/>
            <person name="Grau M.F."/>
            <person name="Murata R.M."/>
            <person name="Torok T."/>
            <person name="Venkateswaran K."/>
            <person name="Stajich J.E."/>
            <person name="Wang C.C.C."/>
        </authorList>
    </citation>
    <scope>NUCLEOTIDE SEQUENCE [LARGE SCALE GENOMIC DNA]</scope>
    <source>
        <strain evidence="1 2">IMV 1140</strain>
    </source>
</reference>
<sequence length="551" mass="60061">MQFLWWTDVFALFASVALSNPRFSPEIRRFIPQTSFLPAIMRPIARSALRPYVCPSCRSGRLSSRRRFASTPQQNPEIYDVVCVGGGPAGLGLLAALRASPATSKLKVALVETQDLEKARSWNLESHQFSNRVSSLTPSSVSFLEKIGAWDFLDTQRAQKYQEMQVWDGETGSRISFDWSMESSPFEDLRTVATMTENANLVRALLSRIAASGDENLSIFSKSTVSSIENGTDSPDGPDLSAWPVLSISPTDGTSTQGPSRIAARLLVGADGINSPVRKFADISTEGWDYNRNGVVATLALSEPETPTFPIGTRTAYQRFLPSLGGPIALLPLPNNHATLVWSTTAENAAYLKSLSPKAFIAIVNAAFRLAMPDLKYMMSMQRPATSVSEEFEDQHETELTWRLQHTPQPSQIPPMVTGVQEGTVASFPLRFRHASTYISPRVALVGDAAHVIHPLAGQGLNLGLGDVASLSNTIEYAVNHGMDVGDILTLERYTAERWATNAKIGGACDVLHKLYNVPGQGPVAWGRSLGLDIIDRVPFLKGLLMKNAEG</sequence>
<dbReference type="EMBL" id="JAOPJF010000049">
    <property type="protein sequence ID" value="KAK1142538.1"/>
    <property type="molecule type" value="Genomic_DNA"/>
</dbReference>
<name>A0ACC3AYE0_9EURO</name>
<protein>
    <submittedName>
        <fullName evidence="1">Ubiquinone biosynthesis monooxygenase</fullName>
    </submittedName>
</protein>
<proteinExistence type="predicted"/>
<keyword evidence="1" id="KW-0560">Oxidoreductase</keyword>
<gene>
    <name evidence="1" type="primary">COQ6</name>
    <name evidence="1" type="ORF">N8T08_007512</name>
</gene>
<organism evidence="1 2">
    <name type="scientific">Aspergillus melleus</name>
    <dbReference type="NCBI Taxonomy" id="138277"/>
    <lineage>
        <taxon>Eukaryota</taxon>
        <taxon>Fungi</taxon>
        <taxon>Dikarya</taxon>
        <taxon>Ascomycota</taxon>
        <taxon>Pezizomycotina</taxon>
        <taxon>Eurotiomycetes</taxon>
        <taxon>Eurotiomycetidae</taxon>
        <taxon>Eurotiales</taxon>
        <taxon>Aspergillaceae</taxon>
        <taxon>Aspergillus</taxon>
        <taxon>Aspergillus subgen. Circumdati</taxon>
    </lineage>
</organism>
<dbReference type="Proteomes" id="UP001177260">
    <property type="component" value="Unassembled WGS sequence"/>
</dbReference>
<keyword evidence="1" id="KW-0503">Monooxygenase</keyword>
<comment type="caution">
    <text evidence="1">The sequence shown here is derived from an EMBL/GenBank/DDBJ whole genome shotgun (WGS) entry which is preliminary data.</text>
</comment>
<evidence type="ECO:0000313" key="1">
    <source>
        <dbReference type="EMBL" id="KAK1142538.1"/>
    </source>
</evidence>
<keyword evidence="1" id="KW-0830">Ubiquinone</keyword>
<evidence type="ECO:0000313" key="2">
    <source>
        <dbReference type="Proteomes" id="UP001177260"/>
    </source>
</evidence>
<keyword evidence="2" id="KW-1185">Reference proteome</keyword>